<reference evidence="2" key="1">
    <citation type="submission" date="2022-06" db="EMBL/GenBank/DDBJ databases">
        <title>Aeoliella straminimaris, a novel planctomycete from sediments.</title>
        <authorList>
            <person name="Vitorino I.R."/>
            <person name="Lage O.M."/>
        </authorList>
    </citation>
    <scope>NUCLEOTIDE SEQUENCE</scope>
    <source>
        <strain evidence="2">ICT_H6.2</strain>
    </source>
</reference>
<dbReference type="EMBL" id="JAMXLR010000055">
    <property type="protein sequence ID" value="MCO6045478.1"/>
    <property type="molecule type" value="Genomic_DNA"/>
</dbReference>
<dbReference type="Proteomes" id="UP001155241">
    <property type="component" value="Unassembled WGS sequence"/>
</dbReference>
<name>A0A9X2JIA0_9BACT</name>
<proteinExistence type="predicted"/>
<sequence>MGKRHQLLAATLALLLAAPAMARELPEKEIKEKLKKGGQHWSVTDKAFSGFRQYDQPGDLLYFWPAEDKPVTPGISEKGGGSYPLKVKWQLRDGQTFPPSKSKYLTYLWGEPGEKAYGFQVVKIDKSATSGSFTISLSFSKGDIEKIRKNHDIVLLFLAGKEVGGNFLKCKARLP</sequence>
<organism evidence="2 3">
    <name type="scientific">Aeoliella straminimaris</name>
    <dbReference type="NCBI Taxonomy" id="2954799"/>
    <lineage>
        <taxon>Bacteria</taxon>
        <taxon>Pseudomonadati</taxon>
        <taxon>Planctomycetota</taxon>
        <taxon>Planctomycetia</taxon>
        <taxon>Pirellulales</taxon>
        <taxon>Lacipirellulaceae</taxon>
        <taxon>Aeoliella</taxon>
    </lineage>
</organism>
<gene>
    <name evidence="2" type="ORF">NG895_16325</name>
</gene>
<accession>A0A9X2JIA0</accession>
<evidence type="ECO:0008006" key="4">
    <source>
        <dbReference type="Google" id="ProtNLM"/>
    </source>
</evidence>
<evidence type="ECO:0000313" key="2">
    <source>
        <dbReference type="EMBL" id="MCO6045478.1"/>
    </source>
</evidence>
<feature type="signal peptide" evidence="1">
    <location>
        <begin position="1"/>
        <end position="22"/>
    </location>
</feature>
<dbReference type="AlphaFoldDB" id="A0A9X2JIA0"/>
<dbReference type="RefSeq" id="WP_252853590.1">
    <property type="nucleotide sequence ID" value="NZ_JAMXLR010000055.1"/>
</dbReference>
<evidence type="ECO:0000256" key="1">
    <source>
        <dbReference type="SAM" id="SignalP"/>
    </source>
</evidence>
<feature type="chain" id="PRO_5040935386" description="DUF4251 domain-containing protein" evidence="1">
    <location>
        <begin position="23"/>
        <end position="175"/>
    </location>
</feature>
<evidence type="ECO:0000313" key="3">
    <source>
        <dbReference type="Proteomes" id="UP001155241"/>
    </source>
</evidence>
<keyword evidence="1" id="KW-0732">Signal</keyword>
<keyword evidence="3" id="KW-1185">Reference proteome</keyword>
<comment type="caution">
    <text evidence="2">The sequence shown here is derived from an EMBL/GenBank/DDBJ whole genome shotgun (WGS) entry which is preliminary data.</text>
</comment>
<protein>
    <recommendedName>
        <fullName evidence="4">DUF4251 domain-containing protein</fullName>
    </recommendedName>
</protein>